<evidence type="ECO:0000313" key="1">
    <source>
        <dbReference type="EMBL" id="QOR60204.1"/>
    </source>
</evidence>
<dbReference type="EMBL" id="MK522034">
    <property type="protein sequence ID" value="QOR60204.1"/>
    <property type="molecule type" value="Genomic_DNA"/>
</dbReference>
<reference evidence="1" key="1">
    <citation type="submission" date="2019-02" db="EMBL/GenBank/DDBJ databases">
        <authorList>
            <person name="Bachy C."/>
            <person name="Yung C.-M."/>
            <person name="Roux S."/>
            <person name="Sullivan M.B."/>
            <person name="Worden A.Z."/>
        </authorList>
    </citation>
    <scope>NUCLEOTIDE SEQUENCE</scope>
    <source>
        <strain evidence="1">BII-V1</strain>
    </source>
</reference>
<organism evidence="1">
    <name type="scientific">Bathycoccus sp. RCC716 virus 1</name>
    <dbReference type="NCBI Taxonomy" id="2530038"/>
    <lineage>
        <taxon>Viruses</taxon>
        <taxon>Varidnaviria</taxon>
        <taxon>Bamfordvirae</taxon>
        <taxon>Nucleocytoviricota</taxon>
        <taxon>Megaviricetes</taxon>
        <taxon>Algavirales</taxon>
        <taxon>Phycodnaviridae</taxon>
        <taxon>Prasinovirus</taxon>
    </lineage>
</organism>
<accession>A0A7S6NXX4</accession>
<sequence>MEDPRELLLNRVRQNTNDIIIDYDDNWNRYILSSIIDGIFYTLADYIRYERKCERGIGKLEIEYYCTDDFIYTEDPRAYLEHYRDPDDKNLMIFIYDNMHKMEPGTHRRMLLYFMNMLYFDL</sequence>
<protein>
    <submittedName>
        <fullName evidence="1">Uncharacterized protein</fullName>
    </submittedName>
</protein>
<name>A0A7S6NXX4_9PHYC</name>
<proteinExistence type="predicted"/>